<feature type="domain" description="Sulfatase-modifying factor enzyme-like" evidence="3">
    <location>
        <begin position="151"/>
        <end position="376"/>
    </location>
</feature>
<dbReference type="Gene3D" id="3.90.1580.10">
    <property type="entry name" value="paralog of FGE (formylglycine-generating enzyme)"/>
    <property type="match status" value="1"/>
</dbReference>
<dbReference type="Pfam" id="PF03781">
    <property type="entry name" value="FGE-sulfatase"/>
    <property type="match status" value="1"/>
</dbReference>
<evidence type="ECO:0000259" key="3">
    <source>
        <dbReference type="Pfam" id="PF03781"/>
    </source>
</evidence>
<evidence type="ECO:0000256" key="2">
    <source>
        <dbReference type="SAM" id="SignalP"/>
    </source>
</evidence>
<dbReference type="OrthoDB" id="9768004at2"/>
<evidence type="ECO:0000313" key="5">
    <source>
        <dbReference type="Proteomes" id="UP000298656"/>
    </source>
</evidence>
<dbReference type="InterPro" id="IPR051043">
    <property type="entry name" value="Sulfatase_Mod_Factor_Kinase"/>
</dbReference>
<evidence type="ECO:0000256" key="1">
    <source>
        <dbReference type="SAM" id="MobiDB-lite"/>
    </source>
</evidence>
<evidence type="ECO:0000313" key="4">
    <source>
        <dbReference type="EMBL" id="QCP49930.1"/>
    </source>
</evidence>
<keyword evidence="2" id="KW-0732">Signal</keyword>
<dbReference type="GO" id="GO:0120147">
    <property type="term" value="F:formylglycine-generating oxidase activity"/>
    <property type="evidence" value="ECO:0007669"/>
    <property type="project" value="TreeGrafter"/>
</dbReference>
<protein>
    <submittedName>
        <fullName evidence="4">Formylglycine-generating enzyme family protein</fullName>
    </submittedName>
</protein>
<gene>
    <name evidence="4" type="ORF">FAZ95_12540</name>
</gene>
<feature type="compositionally biased region" description="Low complexity" evidence="1">
    <location>
        <begin position="81"/>
        <end position="98"/>
    </location>
</feature>
<dbReference type="RefSeq" id="WP_137332754.1">
    <property type="nucleotide sequence ID" value="NZ_CP040077.1"/>
</dbReference>
<dbReference type="PANTHER" id="PTHR23150:SF35">
    <property type="entry name" value="BLL6746 PROTEIN"/>
    <property type="match status" value="1"/>
</dbReference>
<feature type="chain" id="PRO_5020250138" evidence="2">
    <location>
        <begin position="25"/>
        <end position="379"/>
    </location>
</feature>
<proteinExistence type="predicted"/>
<feature type="compositionally biased region" description="Pro residues" evidence="1">
    <location>
        <begin position="99"/>
        <end position="115"/>
    </location>
</feature>
<reference evidence="4 5" key="1">
    <citation type="submission" date="2019-05" db="EMBL/GenBank/DDBJ databases">
        <title>Burkholderia sp. DHOD12, isolated from subtropical forest soil.</title>
        <authorList>
            <person name="Gao Z.-H."/>
            <person name="Qiu L.-H."/>
        </authorList>
    </citation>
    <scope>NUCLEOTIDE SEQUENCE [LARGE SCALE GENOMIC DNA]</scope>
    <source>
        <strain evidence="4 5">DHOD12</strain>
    </source>
</reference>
<dbReference type="KEGG" id="tvl:FAZ95_12540"/>
<feature type="signal peptide" evidence="2">
    <location>
        <begin position="1"/>
        <end position="24"/>
    </location>
</feature>
<keyword evidence="5" id="KW-1185">Reference proteome</keyword>
<sequence>MWRKLLPVCLFASLLVAWPGSPHAGVLPKDSSEQYEITFWDSIKNSTYPGDYEAYLKAYPNGRFVPLAQARLERLRAAASAASTGQAAHPPAAQTQAAPPAPAPTPAPAPAPVPAPAKNAQAPYGTAPTAAATPAKPAAAGVQEIKDCPACPALIALNPGAFTMGNNTDDPSEKPAHHVTIGHPFALAKYAVTVTQWRACVSAGACPQLSNENNSGPNTPVRDVSWDDAQQYLKWLTKISGKSYRLPTEAEWEYAARGGTATRYWWGDTMKKGNANCKDCGDPWHPDAPADVGTFAANPYGFYDMNGGVWEWVSDCWHSSFKNAPADGRSWDEPMCEARVIRGGSWKDDASYMLSSTRFKYDGSVRYSENGFRVARDMK</sequence>
<accession>A0A4V1EHD9</accession>
<feature type="compositionally biased region" description="Low complexity" evidence="1">
    <location>
        <begin position="116"/>
        <end position="132"/>
    </location>
</feature>
<name>A0A4V1EHD9_9BURK</name>
<organism evidence="4 5">
    <name type="scientific">Trinickia violacea</name>
    <dbReference type="NCBI Taxonomy" id="2571746"/>
    <lineage>
        <taxon>Bacteria</taxon>
        <taxon>Pseudomonadati</taxon>
        <taxon>Pseudomonadota</taxon>
        <taxon>Betaproteobacteria</taxon>
        <taxon>Burkholderiales</taxon>
        <taxon>Burkholderiaceae</taxon>
        <taxon>Trinickia</taxon>
    </lineage>
</organism>
<dbReference type="EMBL" id="CP040077">
    <property type="protein sequence ID" value="QCP49930.1"/>
    <property type="molecule type" value="Genomic_DNA"/>
</dbReference>
<dbReference type="InterPro" id="IPR005532">
    <property type="entry name" value="SUMF_dom"/>
</dbReference>
<dbReference type="AlphaFoldDB" id="A0A4V1EHD9"/>
<dbReference type="PANTHER" id="PTHR23150">
    <property type="entry name" value="SULFATASE MODIFYING FACTOR 1, 2"/>
    <property type="match status" value="1"/>
</dbReference>
<dbReference type="InterPro" id="IPR016187">
    <property type="entry name" value="CTDL_fold"/>
</dbReference>
<dbReference type="InterPro" id="IPR042095">
    <property type="entry name" value="SUMF_sf"/>
</dbReference>
<dbReference type="Proteomes" id="UP000298656">
    <property type="component" value="Chromosome 1"/>
</dbReference>
<dbReference type="SUPFAM" id="SSF56436">
    <property type="entry name" value="C-type lectin-like"/>
    <property type="match status" value="1"/>
</dbReference>
<feature type="region of interest" description="Disordered" evidence="1">
    <location>
        <begin position="81"/>
        <end position="132"/>
    </location>
</feature>